<dbReference type="Proteomes" id="UP001242811">
    <property type="component" value="Unassembled WGS sequence"/>
</dbReference>
<gene>
    <name evidence="1" type="ORF">QOZ95_005470</name>
</gene>
<name>A0ABU0L7H1_9BACL</name>
<evidence type="ECO:0000313" key="1">
    <source>
        <dbReference type="EMBL" id="MDQ0497251.1"/>
    </source>
</evidence>
<comment type="caution">
    <text evidence="1">The sequence shown here is derived from an EMBL/GenBank/DDBJ whole genome shotgun (WGS) entry which is preliminary data.</text>
</comment>
<reference evidence="1 2" key="1">
    <citation type="submission" date="2023-07" db="EMBL/GenBank/DDBJ databases">
        <title>Genomic Encyclopedia of Type Strains, Phase IV (KMG-IV): sequencing the most valuable type-strain genomes for metagenomic binning, comparative biology and taxonomic classification.</title>
        <authorList>
            <person name="Goeker M."/>
        </authorList>
    </citation>
    <scope>NUCLEOTIDE SEQUENCE [LARGE SCALE GENOMIC DNA]</scope>
    <source>
        <strain evidence="1 2">DSM 14914</strain>
    </source>
</reference>
<protein>
    <submittedName>
        <fullName evidence="1">Uncharacterized protein</fullName>
    </submittedName>
</protein>
<proteinExistence type="predicted"/>
<sequence>MVISQDKVIWNGLAVTLRGTAPGFVSITRCLRLLIQLLGLVTVPMTSLPPQHTVASLTVVLPPLNSFQQGSFGTSPRTFSERSRLWMESHPY</sequence>
<evidence type="ECO:0000313" key="2">
    <source>
        <dbReference type="Proteomes" id="UP001242811"/>
    </source>
</evidence>
<keyword evidence="2" id="KW-1185">Reference proteome</keyword>
<organism evidence="1 2">
    <name type="scientific">Paenibacillus brasilensis</name>
    <dbReference type="NCBI Taxonomy" id="128574"/>
    <lineage>
        <taxon>Bacteria</taxon>
        <taxon>Bacillati</taxon>
        <taxon>Bacillota</taxon>
        <taxon>Bacilli</taxon>
        <taxon>Bacillales</taxon>
        <taxon>Paenibacillaceae</taxon>
        <taxon>Paenibacillus</taxon>
    </lineage>
</organism>
<dbReference type="EMBL" id="JAUSWA010000064">
    <property type="protein sequence ID" value="MDQ0497251.1"/>
    <property type="molecule type" value="Genomic_DNA"/>
</dbReference>
<accession>A0ABU0L7H1</accession>